<accession>A0ABP9JFF0</accession>
<evidence type="ECO:0000256" key="6">
    <source>
        <dbReference type="SAM" id="MobiDB-lite"/>
    </source>
</evidence>
<dbReference type="Gene3D" id="1.10.8.60">
    <property type="match status" value="1"/>
</dbReference>
<evidence type="ECO:0000256" key="3">
    <source>
        <dbReference type="ARBA" id="ARBA00023015"/>
    </source>
</evidence>
<dbReference type="SUPFAM" id="SSF52540">
    <property type="entry name" value="P-loop containing nucleoside triphosphate hydrolases"/>
    <property type="match status" value="1"/>
</dbReference>
<proteinExistence type="predicted"/>
<dbReference type="InterPro" id="IPR029016">
    <property type="entry name" value="GAF-like_dom_sf"/>
</dbReference>
<dbReference type="InterPro" id="IPR009057">
    <property type="entry name" value="Homeodomain-like_sf"/>
</dbReference>
<dbReference type="PANTHER" id="PTHR32071:SF57">
    <property type="entry name" value="C4-DICARBOXYLATE TRANSPORT TRANSCRIPTIONAL REGULATORY PROTEIN DCTD"/>
    <property type="match status" value="1"/>
</dbReference>
<keyword evidence="5" id="KW-0804">Transcription</keyword>
<dbReference type="InterPro" id="IPR027417">
    <property type="entry name" value="P-loop_NTPase"/>
</dbReference>
<sequence>MEPMQEGGLPQRLGLSDPHPALSVPQRVLRSWQRSEDYGVSLDAVEPVFTGTGHEDSLFYQCGREVLTGLHQTLADEPISMMLTDADGLVLNRLSGDTSLLRALDAVHLAPGFAFSEREAGTNGLGLALADRMPTLVHAEEHYSLSLRTYTCAAVPVLDPATGRLEGAVNLTTWSRSKGDLLLALAQSAAGTTAALMLARSRGQVSRPAPRGQVFRVETARLEPGSGTLGELSPAWTDAVDAAAVALRDGRVVAAVGEHGSGRATLLAQAMRRARPRDRILSASAPAPQDVEVWLSLWAPEIGKPHTGVLVCDVDELPTWAAGSLRDLVSARAGVGKTAGRDVPTASTSPPSPRWALTAESLASLPAGLAALVDTVVEVPPLRDRTDDVLSLARHVAGRTRGRPVAFTAAAERALTSCGWPGNVDQLVRVVRQAAGRADVVDTMHLPSEVLSGSGRRLTRIEAFEREEIVRCLTRPGVTMREAATELGMSRATIYRKLAQYDLHLLRD</sequence>
<dbReference type="Proteomes" id="UP001500427">
    <property type="component" value="Unassembled WGS sequence"/>
</dbReference>
<evidence type="ECO:0000313" key="8">
    <source>
        <dbReference type="EMBL" id="GAA5028238.1"/>
    </source>
</evidence>
<keyword evidence="2" id="KW-0067">ATP-binding</keyword>
<name>A0ABP9JFF0_9MICO</name>
<dbReference type="Pfam" id="PF02954">
    <property type="entry name" value="HTH_8"/>
    <property type="match status" value="1"/>
</dbReference>
<dbReference type="SUPFAM" id="SSF46689">
    <property type="entry name" value="Homeodomain-like"/>
    <property type="match status" value="1"/>
</dbReference>
<evidence type="ECO:0000256" key="1">
    <source>
        <dbReference type="ARBA" id="ARBA00022741"/>
    </source>
</evidence>
<keyword evidence="9" id="KW-1185">Reference proteome</keyword>
<keyword evidence="1" id="KW-0547">Nucleotide-binding</keyword>
<evidence type="ECO:0000256" key="4">
    <source>
        <dbReference type="ARBA" id="ARBA00023125"/>
    </source>
</evidence>
<dbReference type="EMBL" id="BAABIW010000016">
    <property type="protein sequence ID" value="GAA5028238.1"/>
    <property type="molecule type" value="Genomic_DNA"/>
</dbReference>
<dbReference type="Pfam" id="PF25601">
    <property type="entry name" value="AAA_lid_14"/>
    <property type="match status" value="1"/>
</dbReference>
<dbReference type="Gene3D" id="1.10.10.60">
    <property type="entry name" value="Homeodomain-like"/>
    <property type="match status" value="1"/>
</dbReference>
<dbReference type="PROSITE" id="PS50045">
    <property type="entry name" value="SIGMA54_INTERACT_4"/>
    <property type="match status" value="1"/>
</dbReference>
<dbReference type="PANTHER" id="PTHR32071">
    <property type="entry name" value="TRANSCRIPTIONAL REGULATORY PROTEIN"/>
    <property type="match status" value="1"/>
</dbReference>
<evidence type="ECO:0000256" key="2">
    <source>
        <dbReference type="ARBA" id="ARBA00022840"/>
    </source>
</evidence>
<feature type="domain" description="Sigma-54 factor interaction" evidence="7">
    <location>
        <begin position="377"/>
        <end position="436"/>
    </location>
</feature>
<evidence type="ECO:0000313" key="9">
    <source>
        <dbReference type="Proteomes" id="UP001500427"/>
    </source>
</evidence>
<feature type="region of interest" description="Disordered" evidence="6">
    <location>
        <begin position="1"/>
        <end position="20"/>
    </location>
</feature>
<keyword evidence="4" id="KW-0238">DNA-binding</keyword>
<organism evidence="8 9">
    <name type="scientific">Terrabacter aeriphilus</name>
    <dbReference type="NCBI Taxonomy" id="515662"/>
    <lineage>
        <taxon>Bacteria</taxon>
        <taxon>Bacillati</taxon>
        <taxon>Actinomycetota</taxon>
        <taxon>Actinomycetes</taxon>
        <taxon>Micrococcales</taxon>
        <taxon>Intrasporangiaceae</taxon>
        <taxon>Terrabacter</taxon>
    </lineage>
</organism>
<evidence type="ECO:0000259" key="7">
    <source>
        <dbReference type="PROSITE" id="PS50045"/>
    </source>
</evidence>
<comment type="caution">
    <text evidence="8">The sequence shown here is derived from an EMBL/GenBank/DDBJ whole genome shotgun (WGS) entry which is preliminary data.</text>
</comment>
<keyword evidence="3" id="KW-0805">Transcription regulation</keyword>
<gene>
    <name evidence="8" type="ORF">GCM10023258_23580</name>
</gene>
<dbReference type="InterPro" id="IPR002197">
    <property type="entry name" value="HTH_Fis"/>
</dbReference>
<dbReference type="Pfam" id="PF01590">
    <property type="entry name" value="GAF"/>
    <property type="match status" value="1"/>
</dbReference>
<evidence type="ECO:0000256" key="5">
    <source>
        <dbReference type="ARBA" id="ARBA00023163"/>
    </source>
</evidence>
<reference evidence="9" key="1">
    <citation type="journal article" date="2019" name="Int. J. Syst. Evol. Microbiol.">
        <title>The Global Catalogue of Microorganisms (GCM) 10K type strain sequencing project: providing services to taxonomists for standard genome sequencing and annotation.</title>
        <authorList>
            <consortium name="The Broad Institute Genomics Platform"/>
            <consortium name="The Broad Institute Genome Sequencing Center for Infectious Disease"/>
            <person name="Wu L."/>
            <person name="Ma J."/>
        </authorList>
    </citation>
    <scope>NUCLEOTIDE SEQUENCE [LARGE SCALE GENOMIC DNA]</scope>
    <source>
        <strain evidence="9">JCM 17687</strain>
    </source>
</reference>
<dbReference type="InterPro" id="IPR003018">
    <property type="entry name" value="GAF"/>
</dbReference>
<dbReference type="Gene3D" id="3.30.450.40">
    <property type="match status" value="1"/>
</dbReference>
<dbReference type="RefSeq" id="WP_345507674.1">
    <property type="nucleotide sequence ID" value="NZ_BAABIW010000016.1"/>
</dbReference>
<dbReference type="InterPro" id="IPR002078">
    <property type="entry name" value="Sigma_54_int"/>
</dbReference>
<dbReference type="InterPro" id="IPR058031">
    <property type="entry name" value="AAA_lid_NorR"/>
</dbReference>
<protein>
    <recommendedName>
        <fullName evidence="7">Sigma-54 factor interaction domain-containing protein</fullName>
    </recommendedName>
</protein>